<sequence length="309" mass="33003">MSSSWKLQHVNNSGPGPVTVTGNNKELLGLHFLCRGVRRPHAGLEALSARYSTRTSRRDAEGRLPGDCASQPRSEQWTTICFPPSAELAPPSPSASTGLTGYSHRAGSSPTRWKHDAAAVPLHAGHSISNSGAVFTPSGRDCNGNICFSCDSYAFPTQGSGYAPERSALCGLDKAISRHSCSRMGVSCLQQHVRIAARSEEAERGGHAADHRHPPAAVRFPSQPLYGAFITGWTGEPQTAHCQWMSRCGSEPDPVLTGQGAAAGGVLVRGWLGSGRLWFGSVRLRRPILEEVEEGRQSAAVKGKKMEIV</sequence>
<dbReference type="EMBL" id="CADEAL010001116">
    <property type="protein sequence ID" value="CAB1429270.1"/>
    <property type="molecule type" value="Genomic_DNA"/>
</dbReference>
<comment type="caution">
    <text evidence="1">The sequence shown here is derived from an EMBL/GenBank/DDBJ whole genome shotgun (WGS) entry which is preliminary data.</text>
</comment>
<evidence type="ECO:0000313" key="1">
    <source>
        <dbReference type="EMBL" id="CAB1429270.1"/>
    </source>
</evidence>
<protein>
    <submittedName>
        <fullName evidence="1">Uncharacterized protein</fullName>
    </submittedName>
</protein>
<dbReference type="AlphaFoldDB" id="A0A9N7YF63"/>
<organism evidence="1 2">
    <name type="scientific">Pleuronectes platessa</name>
    <name type="common">European plaice</name>
    <dbReference type="NCBI Taxonomy" id="8262"/>
    <lineage>
        <taxon>Eukaryota</taxon>
        <taxon>Metazoa</taxon>
        <taxon>Chordata</taxon>
        <taxon>Craniata</taxon>
        <taxon>Vertebrata</taxon>
        <taxon>Euteleostomi</taxon>
        <taxon>Actinopterygii</taxon>
        <taxon>Neopterygii</taxon>
        <taxon>Teleostei</taxon>
        <taxon>Neoteleostei</taxon>
        <taxon>Acanthomorphata</taxon>
        <taxon>Carangaria</taxon>
        <taxon>Pleuronectiformes</taxon>
        <taxon>Pleuronectoidei</taxon>
        <taxon>Pleuronectidae</taxon>
        <taxon>Pleuronectes</taxon>
    </lineage>
</organism>
<accession>A0A9N7YF63</accession>
<proteinExistence type="predicted"/>
<gene>
    <name evidence="1" type="ORF">PLEPLA_LOCUS17246</name>
</gene>
<reference evidence="1" key="1">
    <citation type="submission" date="2020-03" db="EMBL/GenBank/DDBJ databases">
        <authorList>
            <person name="Weist P."/>
        </authorList>
    </citation>
    <scope>NUCLEOTIDE SEQUENCE</scope>
</reference>
<evidence type="ECO:0000313" key="2">
    <source>
        <dbReference type="Proteomes" id="UP001153269"/>
    </source>
</evidence>
<name>A0A9N7YF63_PLEPL</name>
<keyword evidence="2" id="KW-1185">Reference proteome</keyword>
<dbReference type="Proteomes" id="UP001153269">
    <property type="component" value="Unassembled WGS sequence"/>
</dbReference>